<accession>A0A2P2NC50</accession>
<dbReference type="EMBL" id="GGEC01059563">
    <property type="protein sequence ID" value="MBX40047.1"/>
    <property type="molecule type" value="Transcribed_RNA"/>
</dbReference>
<organism evidence="1">
    <name type="scientific">Rhizophora mucronata</name>
    <name type="common">Asiatic mangrove</name>
    <dbReference type="NCBI Taxonomy" id="61149"/>
    <lineage>
        <taxon>Eukaryota</taxon>
        <taxon>Viridiplantae</taxon>
        <taxon>Streptophyta</taxon>
        <taxon>Embryophyta</taxon>
        <taxon>Tracheophyta</taxon>
        <taxon>Spermatophyta</taxon>
        <taxon>Magnoliopsida</taxon>
        <taxon>eudicotyledons</taxon>
        <taxon>Gunneridae</taxon>
        <taxon>Pentapetalae</taxon>
        <taxon>rosids</taxon>
        <taxon>fabids</taxon>
        <taxon>Malpighiales</taxon>
        <taxon>Rhizophoraceae</taxon>
        <taxon>Rhizophora</taxon>
    </lineage>
</organism>
<proteinExistence type="predicted"/>
<dbReference type="AlphaFoldDB" id="A0A2P2NC50"/>
<sequence>MSWQFRFLQIFILNYSEALCLLLDVVPRWQIFILN</sequence>
<protein>
    <submittedName>
        <fullName evidence="1">Uncharacterized protein</fullName>
    </submittedName>
</protein>
<reference evidence="1" key="1">
    <citation type="submission" date="2018-02" db="EMBL/GenBank/DDBJ databases">
        <title>Rhizophora mucronata_Transcriptome.</title>
        <authorList>
            <person name="Meera S.P."/>
            <person name="Sreeshan A."/>
            <person name="Augustine A."/>
        </authorList>
    </citation>
    <scope>NUCLEOTIDE SEQUENCE</scope>
    <source>
        <tissue evidence="1">Leaf</tissue>
    </source>
</reference>
<name>A0A2P2NC50_RHIMU</name>
<evidence type="ECO:0000313" key="1">
    <source>
        <dbReference type="EMBL" id="MBX40047.1"/>
    </source>
</evidence>